<dbReference type="KEGG" id="mtt:Ftrac_3419"/>
<dbReference type="STRING" id="643867.Ftrac_3419"/>
<gene>
    <name evidence="2" type="ordered locus">Ftrac_3419</name>
</gene>
<keyword evidence="3" id="KW-1185">Reference proteome</keyword>
<accession>E4TLW4</accession>
<organism evidence="2 3">
    <name type="scientific">Marivirga tractuosa (strain ATCC 23168 / DSM 4126 / NBRC 15989 / NCIMB 1408 / VKM B-1430 / H-43)</name>
    <name type="common">Microscilla tractuosa</name>
    <name type="synonym">Flexibacter tractuosus</name>
    <dbReference type="NCBI Taxonomy" id="643867"/>
    <lineage>
        <taxon>Bacteria</taxon>
        <taxon>Pseudomonadati</taxon>
        <taxon>Bacteroidota</taxon>
        <taxon>Cytophagia</taxon>
        <taxon>Cytophagales</taxon>
        <taxon>Marivirgaceae</taxon>
        <taxon>Marivirga</taxon>
    </lineage>
</organism>
<feature type="transmembrane region" description="Helical" evidence="1">
    <location>
        <begin position="37"/>
        <end position="54"/>
    </location>
</feature>
<protein>
    <submittedName>
        <fullName evidence="2">Uncharacterized protein</fullName>
    </submittedName>
</protein>
<evidence type="ECO:0000313" key="3">
    <source>
        <dbReference type="Proteomes" id="UP000008720"/>
    </source>
</evidence>
<sequence>MNEKYFEYIEEQRMNESERNEFLMRRAEYEYLKNRKFALYGITLSVIGLVFILTREVAYEYFDRQFSFIFIIIGAVSLAFGVGFILYRYLQNGSFSKYSNSDISNQNLRSEIQDLKFELLKLRKKSGETTDSENISKTINKAIDSTLTEGFIRTKIDSFYSEKAIAEAKRKDIIDEFEDLGYRIGGELIRLRKSANINLVIGTVVTICAIVALGYEVFYNELDFENTTKVISHYIPRLSIIVFVEIFAFFFLKLYKATLSDIKYFNNEKTNIDFKIISLKAALNTSNDQIIQLMLQELIKTERNFKLGKGESTVELEKSKNEVANNEILTSIFEKLNKK</sequence>
<feature type="transmembrane region" description="Helical" evidence="1">
    <location>
        <begin position="235"/>
        <end position="255"/>
    </location>
</feature>
<dbReference type="Proteomes" id="UP000008720">
    <property type="component" value="Chromosome"/>
</dbReference>
<dbReference type="RefSeq" id="WP_013455535.1">
    <property type="nucleotide sequence ID" value="NC_014759.1"/>
</dbReference>
<dbReference type="AlphaFoldDB" id="E4TLW4"/>
<keyword evidence="1" id="KW-1133">Transmembrane helix</keyword>
<reference evidence="2 3" key="1">
    <citation type="journal article" date="2011" name="Stand. Genomic Sci.">
        <title>Complete genome sequence of Marivirga tractuosa type strain (H-43).</title>
        <authorList>
            <person name="Pagani I."/>
            <person name="Chertkov O."/>
            <person name="Lapidus A."/>
            <person name="Lucas S."/>
            <person name="Del Rio T.G."/>
            <person name="Tice H."/>
            <person name="Copeland A."/>
            <person name="Cheng J.F."/>
            <person name="Nolan M."/>
            <person name="Saunders E."/>
            <person name="Pitluck S."/>
            <person name="Held B."/>
            <person name="Goodwin L."/>
            <person name="Liolios K."/>
            <person name="Ovchinikova G."/>
            <person name="Ivanova N."/>
            <person name="Mavromatis K."/>
            <person name="Pati A."/>
            <person name="Chen A."/>
            <person name="Palaniappan K."/>
            <person name="Land M."/>
            <person name="Hauser L."/>
            <person name="Jeffries C.D."/>
            <person name="Detter J.C."/>
            <person name="Han C."/>
            <person name="Tapia R."/>
            <person name="Ngatchou-Djao O.D."/>
            <person name="Rohde M."/>
            <person name="Goker M."/>
            <person name="Spring S."/>
            <person name="Sikorski J."/>
            <person name="Woyke T."/>
            <person name="Bristow J."/>
            <person name="Eisen J.A."/>
            <person name="Markowitz V."/>
            <person name="Hugenholtz P."/>
            <person name="Klenk H.P."/>
            <person name="Kyrpides N.C."/>
        </authorList>
    </citation>
    <scope>NUCLEOTIDE SEQUENCE [LARGE SCALE GENOMIC DNA]</scope>
    <source>
        <strain evidence="3">ATCC 23168 / DSM 4126 / NBRC 15989 / NCIMB 1408 / VKM B-1430 / H-43</strain>
    </source>
</reference>
<evidence type="ECO:0000256" key="1">
    <source>
        <dbReference type="SAM" id="Phobius"/>
    </source>
</evidence>
<keyword evidence="1" id="KW-0812">Transmembrane</keyword>
<dbReference type="HOGENOM" id="CLU_070549_0_0_10"/>
<feature type="transmembrane region" description="Helical" evidence="1">
    <location>
        <begin position="66"/>
        <end position="87"/>
    </location>
</feature>
<proteinExistence type="predicted"/>
<dbReference type="EMBL" id="CP002349">
    <property type="protein sequence ID" value="ADR23393.1"/>
    <property type="molecule type" value="Genomic_DNA"/>
</dbReference>
<evidence type="ECO:0000313" key="2">
    <source>
        <dbReference type="EMBL" id="ADR23393.1"/>
    </source>
</evidence>
<feature type="transmembrane region" description="Helical" evidence="1">
    <location>
        <begin position="197"/>
        <end position="215"/>
    </location>
</feature>
<keyword evidence="1" id="KW-0472">Membrane</keyword>
<dbReference type="eggNOG" id="ENOG50338KQ">
    <property type="taxonomic scope" value="Bacteria"/>
</dbReference>
<dbReference type="OrthoDB" id="799595at2"/>
<name>E4TLW4_MARTH</name>